<evidence type="ECO:0000259" key="1">
    <source>
        <dbReference type="Pfam" id="PF03372"/>
    </source>
</evidence>
<name>A0AAD6K850_9ROSI</name>
<comment type="caution">
    <text evidence="2">The sequence shown here is derived from an EMBL/GenBank/DDBJ whole genome shotgun (WGS) entry which is preliminary data.</text>
</comment>
<dbReference type="SUPFAM" id="SSF56219">
    <property type="entry name" value="DNase I-like"/>
    <property type="match status" value="1"/>
</dbReference>
<dbReference type="Proteomes" id="UP001162972">
    <property type="component" value="Chromosome 12"/>
</dbReference>
<keyword evidence="3" id="KW-1185">Reference proteome</keyword>
<organism evidence="2 3">
    <name type="scientific">Salix udensis</name>
    <dbReference type="NCBI Taxonomy" id="889485"/>
    <lineage>
        <taxon>Eukaryota</taxon>
        <taxon>Viridiplantae</taxon>
        <taxon>Streptophyta</taxon>
        <taxon>Embryophyta</taxon>
        <taxon>Tracheophyta</taxon>
        <taxon>Spermatophyta</taxon>
        <taxon>Magnoliopsida</taxon>
        <taxon>eudicotyledons</taxon>
        <taxon>Gunneridae</taxon>
        <taxon>Pentapetalae</taxon>
        <taxon>rosids</taxon>
        <taxon>fabids</taxon>
        <taxon>Malpighiales</taxon>
        <taxon>Salicaceae</taxon>
        <taxon>Saliceae</taxon>
        <taxon>Salix</taxon>
    </lineage>
</organism>
<dbReference type="GO" id="GO:0003824">
    <property type="term" value="F:catalytic activity"/>
    <property type="evidence" value="ECO:0007669"/>
    <property type="project" value="InterPro"/>
</dbReference>
<evidence type="ECO:0000313" key="2">
    <source>
        <dbReference type="EMBL" id="KAJ6418674.1"/>
    </source>
</evidence>
<feature type="domain" description="Endonuclease/exonuclease/phosphatase" evidence="1">
    <location>
        <begin position="5"/>
        <end position="230"/>
    </location>
</feature>
<protein>
    <recommendedName>
        <fullName evidence="1">Endonuclease/exonuclease/phosphatase domain-containing protein</fullName>
    </recommendedName>
</protein>
<accession>A0AAD6K850</accession>
<dbReference type="PANTHER" id="PTHR33710">
    <property type="entry name" value="BNAC02G09200D PROTEIN"/>
    <property type="match status" value="1"/>
</dbReference>
<dbReference type="InterPro" id="IPR036691">
    <property type="entry name" value="Endo/exonu/phosph_ase_sf"/>
</dbReference>
<dbReference type="PANTHER" id="PTHR33710:SF79">
    <property type="entry name" value="OS06G0205337 PROTEIN"/>
    <property type="match status" value="1"/>
</dbReference>
<dbReference type="AlphaFoldDB" id="A0AAD6K850"/>
<proteinExistence type="predicted"/>
<dbReference type="InterPro" id="IPR005135">
    <property type="entry name" value="Endo/exonuclease/phosphatase"/>
</dbReference>
<dbReference type="EMBL" id="JAPFFJ010000010">
    <property type="protein sequence ID" value="KAJ6418674.1"/>
    <property type="molecule type" value="Genomic_DNA"/>
</dbReference>
<sequence>MPNIGSWNTRGLNSSHKLRSVRSWILQHHLDIVGLLENKIALNNISRVETQLNLTGWNFLSNASDAAPGRIFIGWNTLVYNLTCLHNSPQWITCEAKTLTTSETITITFVYGGNTPTARKALWEYITNVSPQLSNKPWVLLGDFNAVLHASQRVGGDTRWQSYHEEFRNALHQAELTPLPYTGMTFTWNNSQHGDRNIQKKLDWVLGNCKMIQCWPGSSTRFLPRSVSDHSAAVLRLGDVTNSRQHHFRFLSIWTTREDFLLAINAVWQQHIQGSPMHRLLRKLKSVKDLLKNYHKHNTSHISTRVSDAKKAWDIAQNSLDSNPTNAGLKEAERRTATDFARLIHEEEAILKQRSRIQWLQLGDKNTAFFHKSIVHPRYWEIGSRLL</sequence>
<evidence type="ECO:0000313" key="3">
    <source>
        <dbReference type="Proteomes" id="UP001162972"/>
    </source>
</evidence>
<gene>
    <name evidence="2" type="ORF">OIU84_001945</name>
</gene>
<reference evidence="2 3" key="1">
    <citation type="journal article" date="2023" name="Int. J. Mol. Sci.">
        <title>De Novo Assembly and Annotation of 11 Diverse Shrub Willow (Salix) Genomes Reveals Novel Gene Organization in Sex-Linked Regions.</title>
        <authorList>
            <person name="Hyden B."/>
            <person name="Feng K."/>
            <person name="Yates T.B."/>
            <person name="Jawdy S."/>
            <person name="Cereghino C."/>
            <person name="Smart L.B."/>
            <person name="Muchero W."/>
        </authorList>
    </citation>
    <scope>NUCLEOTIDE SEQUENCE [LARGE SCALE GENOMIC DNA]</scope>
    <source>
        <tissue evidence="2">Shoot tip</tissue>
    </source>
</reference>
<dbReference type="Gene3D" id="3.60.10.10">
    <property type="entry name" value="Endonuclease/exonuclease/phosphatase"/>
    <property type="match status" value="1"/>
</dbReference>
<dbReference type="Pfam" id="PF03372">
    <property type="entry name" value="Exo_endo_phos"/>
    <property type="match status" value="1"/>
</dbReference>